<accession>A0A2U7UDT3</accession>
<sequence length="126" mass="14106">MEPPAPTTTLIDLPDDLVLEVISLLPLASVGAVSVACRALHAVTTCASLWRRLFLRDFGSLYQKGLPAESWPHEKHPDDLWDEIAVDLWRDTDALARMPPRCRPLAHLPAPFAHAFAAGKDWLWLY</sequence>
<evidence type="ECO:0000259" key="1">
    <source>
        <dbReference type="PROSITE" id="PS50181"/>
    </source>
</evidence>
<dbReference type="InterPro" id="IPR001810">
    <property type="entry name" value="F-box_dom"/>
</dbReference>
<dbReference type="Pfam" id="PF12937">
    <property type="entry name" value="F-box-like"/>
    <property type="match status" value="1"/>
</dbReference>
<gene>
    <name evidence="2" type="ORF">pneo_cds_1021</name>
</gene>
<dbReference type="Proteomes" id="UP000249287">
    <property type="component" value="Segment"/>
</dbReference>
<dbReference type="EMBL" id="MG011690">
    <property type="protein sequence ID" value="AVK76628.1"/>
    <property type="molecule type" value="Genomic_DNA"/>
</dbReference>
<dbReference type="SUPFAM" id="SSF81383">
    <property type="entry name" value="F-box domain"/>
    <property type="match status" value="1"/>
</dbReference>
<protein>
    <submittedName>
        <fullName evidence="2">F-box domain containing protein</fullName>
    </submittedName>
</protein>
<dbReference type="RefSeq" id="YP_009482631.1">
    <property type="nucleotide sequence ID" value="NC_037666.1"/>
</dbReference>
<proteinExistence type="predicted"/>
<reference evidence="2" key="1">
    <citation type="journal article" date="2018" name="Nat. Commun.">
        <title>Diversity and evolution of the emerging Pandoraviridae family.</title>
        <authorList>
            <person name="Legendre M."/>
            <person name="Fabre E."/>
            <person name="Poirot O."/>
            <person name="Jeudy S."/>
            <person name="Lartigue A."/>
            <person name="Alempic J.M."/>
            <person name="Beucher L."/>
            <person name="Philippe N."/>
            <person name="Bertaux L."/>
            <person name="Christo-Foroux E."/>
            <person name="Labadie K."/>
            <person name="Coute Y."/>
            <person name="Abergel C."/>
            <person name="Claverie J.M."/>
        </authorList>
    </citation>
    <scope>NUCLEOTIDE SEQUENCE [LARGE SCALE GENOMIC DNA]</scope>
    <source>
        <strain evidence="2">Neocaledonia</strain>
    </source>
</reference>
<dbReference type="Gene3D" id="1.20.1280.50">
    <property type="match status" value="1"/>
</dbReference>
<dbReference type="InterPro" id="IPR036047">
    <property type="entry name" value="F-box-like_dom_sf"/>
</dbReference>
<evidence type="ECO:0000313" key="2">
    <source>
        <dbReference type="EMBL" id="AVK76628.1"/>
    </source>
</evidence>
<dbReference type="GeneID" id="36843341"/>
<dbReference type="PROSITE" id="PS50181">
    <property type="entry name" value="FBOX"/>
    <property type="match status" value="1"/>
</dbReference>
<feature type="domain" description="F-box" evidence="1">
    <location>
        <begin position="7"/>
        <end position="53"/>
    </location>
</feature>
<dbReference type="KEGG" id="vg:36843341"/>
<name>A0A2U7UDT3_9VIRU</name>
<organism evidence="2">
    <name type="scientific">Pandoravirus neocaledonia</name>
    <dbReference type="NCBI Taxonomy" id="2107708"/>
    <lineage>
        <taxon>Viruses</taxon>
        <taxon>Pandoravirus</taxon>
    </lineage>
</organism>